<dbReference type="Proteomes" id="UP000233727">
    <property type="component" value="Unassembled WGS sequence"/>
</dbReference>
<evidence type="ECO:0000313" key="2">
    <source>
        <dbReference type="EMBL" id="PKU93355.1"/>
    </source>
</evidence>
<name>A0A2N3QNT8_9BIFI</name>
<comment type="caution">
    <text evidence="2">The sequence shown here is derived from an EMBL/GenBank/DDBJ whole genome shotgun (WGS) entry which is preliminary data.</text>
</comment>
<dbReference type="Gene3D" id="2.60.120.860">
    <property type="match status" value="1"/>
</dbReference>
<sequence length="133" mass="13828">MPAVLRCVRELCGGAADDGLETADLEAWARACCAAAEAFVEFGEGRVGGYAIGDFRVTNYMEKCATGLEVARALAAGDLVRIDCGTQTTAVNGADATADVTLGSDFFGLAPGRAALAFEGCSSHLASWRERWA</sequence>
<dbReference type="AlphaFoldDB" id="A0A2N3QNT8"/>
<reference evidence="2 3" key="1">
    <citation type="submission" date="2017-10" db="EMBL/GenBank/DDBJ databases">
        <title>Bifidobacterium genomics.</title>
        <authorList>
            <person name="Lugli G.A."/>
            <person name="Milani C."/>
            <person name="Mancabelli L."/>
        </authorList>
    </citation>
    <scope>NUCLEOTIDE SEQUENCE [LARGE SCALE GENOMIC DNA]</scope>
    <source>
        <strain evidence="2 3">1542B</strain>
    </source>
</reference>
<gene>
    <name evidence="2" type="ORF">CQR47_0129</name>
</gene>
<feature type="domain" description="Siphovirus-type tail component C-terminal" evidence="1">
    <location>
        <begin position="63"/>
        <end position="132"/>
    </location>
</feature>
<evidence type="ECO:0000313" key="3">
    <source>
        <dbReference type="Proteomes" id="UP000233727"/>
    </source>
</evidence>
<evidence type="ECO:0000259" key="1">
    <source>
        <dbReference type="Pfam" id="PF22768"/>
    </source>
</evidence>
<dbReference type="Pfam" id="PF22768">
    <property type="entry name" value="SPP1_Dit"/>
    <property type="match status" value="1"/>
</dbReference>
<dbReference type="InterPro" id="IPR054738">
    <property type="entry name" value="Siphovirus-type_tail_C"/>
</dbReference>
<dbReference type="GeneID" id="78109091"/>
<proteinExistence type="predicted"/>
<dbReference type="RefSeq" id="WP_101451664.1">
    <property type="nucleotide sequence ID" value="NZ_PCGX01000001.1"/>
</dbReference>
<organism evidence="2 3">
    <name type="scientific">Bifidobacterium thermophilum</name>
    <dbReference type="NCBI Taxonomy" id="33905"/>
    <lineage>
        <taxon>Bacteria</taxon>
        <taxon>Bacillati</taxon>
        <taxon>Actinomycetota</taxon>
        <taxon>Actinomycetes</taxon>
        <taxon>Bifidobacteriales</taxon>
        <taxon>Bifidobacteriaceae</taxon>
        <taxon>Bifidobacterium</taxon>
    </lineage>
</organism>
<protein>
    <recommendedName>
        <fullName evidence="1">Siphovirus-type tail component C-terminal domain-containing protein</fullName>
    </recommendedName>
</protein>
<accession>A0A2N3QNT8</accession>
<dbReference type="EMBL" id="PCGY01000002">
    <property type="protein sequence ID" value="PKU93355.1"/>
    <property type="molecule type" value="Genomic_DNA"/>
</dbReference>